<keyword evidence="2 6" id="KW-0812">Transmembrane</keyword>
<sequence length="411" mass="44825">MKPMDELVSSLSGFEPVIGVALALAAALLAARLVRTGVTRLFSKVPGIRQITTLGRNPLRLALALIGTRIALKATASGQPWFDPVDYVLVLALIASLAWLAIVLLLIIEAVILTKYSTDTKDNRRLRRLKTQVTLGRRIAVALVAVMAVAVVLLTIPEVRALGAGILASAGVVSIVAGLAVQSTLGNVFAGIQIAFTDSIRVDDVVVVEGQWGTIEEITMTYVVVHIWDDRRLILPSTYFTTTPFENWTRRQSAILGTVELDVDWRVPAADLRAKLTETLEGTELWDGRTGVLQITDAVSGLVRVRILVSAEDSGTLFDLRCLVRETMVTYLQQHHAYALPRQRWEQVRAEPQPRRGNQAPAEETGASQLFTGSLEAVNRRRAFSGPGEHAYEDRSQDEPLPAADAARGRA</sequence>
<evidence type="ECO:0000259" key="7">
    <source>
        <dbReference type="Pfam" id="PF00924"/>
    </source>
</evidence>
<evidence type="ECO:0000313" key="8">
    <source>
        <dbReference type="EMBL" id="CEA09181.1"/>
    </source>
</evidence>
<keyword evidence="3 6" id="KW-1133">Transmembrane helix</keyword>
<accession>A0A078MWJ4</accession>
<evidence type="ECO:0000256" key="3">
    <source>
        <dbReference type="ARBA" id="ARBA00022989"/>
    </source>
</evidence>
<keyword evidence="4 6" id="KW-0472">Membrane</keyword>
<comment type="subcellular location">
    <subcellularLocation>
        <location evidence="1">Membrane</location>
    </subcellularLocation>
</comment>
<dbReference type="SUPFAM" id="SSF50182">
    <property type="entry name" value="Sm-like ribonucleoproteins"/>
    <property type="match status" value="1"/>
</dbReference>
<proteinExistence type="predicted"/>
<evidence type="ECO:0000256" key="5">
    <source>
        <dbReference type="SAM" id="MobiDB-lite"/>
    </source>
</evidence>
<evidence type="ECO:0000256" key="4">
    <source>
        <dbReference type="ARBA" id="ARBA00023136"/>
    </source>
</evidence>
<dbReference type="InterPro" id="IPR010920">
    <property type="entry name" value="LSM_dom_sf"/>
</dbReference>
<feature type="transmembrane region" description="Helical" evidence="6">
    <location>
        <begin position="162"/>
        <end position="181"/>
    </location>
</feature>
<evidence type="ECO:0000256" key="2">
    <source>
        <dbReference type="ARBA" id="ARBA00022692"/>
    </source>
</evidence>
<dbReference type="InterPro" id="IPR023408">
    <property type="entry name" value="MscS_beta-dom_sf"/>
</dbReference>
<dbReference type="Pfam" id="PF00924">
    <property type="entry name" value="MS_channel_2nd"/>
    <property type="match status" value="1"/>
</dbReference>
<name>A0A078MWJ4_9MICC</name>
<dbReference type="PANTHER" id="PTHR30566:SF25">
    <property type="entry name" value="INNER MEMBRANE PROTEIN"/>
    <property type="match status" value="1"/>
</dbReference>
<gene>
    <name evidence="8" type="primary">mscM</name>
    <name evidence="8" type="ORF">BN1051_02548</name>
</gene>
<dbReference type="GO" id="GO:0055085">
    <property type="term" value="P:transmembrane transport"/>
    <property type="evidence" value="ECO:0007669"/>
    <property type="project" value="InterPro"/>
</dbReference>
<evidence type="ECO:0000256" key="1">
    <source>
        <dbReference type="ARBA" id="ARBA00004370"/>
    </source>
</evidence>
<feature type="region of interest" description="Disordered" evidence="5">
    <location>
        <begin position="348"/>
        <end position="411"/>
    </location>
</feature>
<organism evidence="8">
    <name type="scientific">Arthrobacter saudimassiliensis</name>
    <dbReference type="NCBI Taxonomy" id="1461584"/>
    <lineage>
        <taxon>Bacteria</taxon>
        <taxon>Bacillati</taxon>
        <taxon>Actinomycetota</taxon>
        <taxon>Actinomycetes</taxon>
        <taxon>Micrococcales</taxon>
        <taxon>Micrococcaceae</taxon>
        <taxon>Arthrobacter</taxon>
    </lineage>
</organism>
<dbReference type="InterPro" id="IPR006685">
    <property type="entry name" value="MscS_channel_2nd"/>
</dbReference>
<protein>
    <submittedName>
        <fullName evidence="8">Miniconductance mechanosensitive channel MscM</fullName>
    </submittedName>
</protein>
<dbReference type="EMBL" id="LN483071">
    <property type="protein sequence ID" value="CEA09181.1"/>
    <property type="molecule type" value="Genomic_DNA"/>
</dbReference>
<evidence type="ECO:0000256" key="6">
    <source>
        <dbReference type="SAM" id="Phobius"/>
    </source>
</evidence>
<dbReference type="Gene3D" id="2.30.30.60">
    <property type="match status" value="1"/>
</dbReference>
<feature type="transmembrane region" description="Helical" evidence="6">
    <location>
        <begin position="16"/>
        <end position="34"/>
    </location>
</feature>
<feature type="domain" description="Mechanosensitive ion channel MscS" evidence="7">
    <location>
        <begin position="184"/>
        <end position="250"/>
    </location>
</feature>
<dbReference type="AlphaFoldDB" id="A0A078MWJ4"/>
<feature type="transmembrane region" description="Helical" evidence="6">
    <location>
        <begin position="88"/>
        <end position="114"/>
    </location>
</feature>
<dbReference type="GO" id="GO:0016020">
    <property type="term" value="C:membrane"/>
    <property type="evidence" value="ECO:0007669"/>
    <property type="project" value="UniProtKB-SubCell"/>
</dbReference>
<feature type="transmembrane region" description="Helical" evidence="6">
    <location>
        <begin position="135"/>
        <end position="156"/>
    </location>
</feature>
<dbReference type="Gene3D" id="1.10.287.1260">
    <property type="match status" value="1"/>
</dbReference>
<dbReference type="PANTHER" id="PTHR30566">
    <property type="entry name" value="YNAI-RELATED MECHANOSENSITIVE ION CHANNEL"/>
    <property type="match status" value="1"/>
</dbReference>
<dbReference type="PATRIC" id="fig|1461584.3.peg.2520"/>
<reference evidence="8" key="1">
    <citation type="submission" date="2014-07" db="EMBL/GenBank/DDBJ databases">
        <authorList>
            <person name="Urmite Genomes Urmite Genomes"/>
        </authorList>
    </citation>
    <scope>NUCLEOTIDE SEQUENCE</scope>
    <source>
        <strain evidence="8">11W110_air</strain>
    </source>
</reference>